<evidence type="ECO:0000256" key="1">
    <source>
        <dbReference type="ARBA" id="ARBA00022527"/>
    </source>
</evidence>
<comment type="caution">
    <text evidence="4">The sequence shown here is derived from an EMBL/GenBank/DDBJ whole genome shotgun (WGS) entry which is preliminary data.</text>
</comment>
<evidence type="ECO:0000313" key="4">
    <source>
        <dbReference type="EMBL" id="GAA2625419.1"/>
    </source>
</evidence>
<dbReference type="CDD" id="cd16936">
    <property type="entry name" value="HATPase_RsbW-like"/>
    <property type="match status" value="1"/>
</dbReference>
<keyword evidence="5" id="KW-1185">Reference proteome</keyword>
<dbReference type="InterPro" id="IPR036890">
    <property type="entry name" value="HATPase_C_sf"/>
</dbReference>
<organism evidence="4 5">
    <name type="scientific">Streptomyces axinellae</name>
    <dbReference type="NCBI Taxonomy" id="552788"/>
    <lineage>
        <taxon>Bacteria</taxon>
        <taxon>Bacillati</taxon>
        <taxon>Actinomycetota</taxon>
        <taxon>Actinomycetes</taxon>
        <taxon>Kitasatosporales</taxon>
        <taxon>Streptomycetaceae</taxon>
        <taxon>Streptomyces</taxon>
    </lineage>
</organism>
<keyword evidence="4" id="KW-0067">ATP-binding</keyword>
<feature type="domain" description="Histidine kinase/HSP90-like ATPase" evidence="3">
    <location>
        <begin position="35"/>
        <end position="167"/>
    </location>
</feature>
<keyword evidence="1" id="KW-0418">Kinase</keyword>
<keyword evidence="1" id="KW-0808">Transferase</keyword>
<reference evidence="4 5" key="1">
    <citation type="journal article" date="2019" name="Int. J. Syst. Evol. Microbiol.">
        <title>The Global Catalogue of Microorganisms (GCM) 10K type strain sequencing project: providing services to taxonomists for standard genome sequencing and annotation.</title>
        <authorList>
            <consortium name="The Broad Institute Genomics Platform"/>
            <consortium name="The Broad Institute Genome Sequencing Center for Infectious Disease"/>
            <person name="Wu L."/>
            <person name="Ma J."/>
        </authorList>
    </citation>
    <scope>NUCLEOTIDE SEQUENCE [LARGE SCALE GENOMIC DNA]</scope>
    <source>
        <strain evidence="4 5">JCM 16373</strain>
    </source>
</reference>
<dbReference type="RefSeq" id="WP_344568155.1">
    <property type="nucleotide sequence ID" value="NZ_BAAARJ010000015.1"/>
</dbReference>
<dbReference type="PANTHER" id="PTHR35526:SF3">
    <property type="entry name" value="ANTI-SIGMA-F FACTOR RSBW"/>
    <property type="match status" value="1"/>
</dbReference>
<keyword evidence="4" id="KW-0547">Nucleotide-binding</keyword>
<dbReference type="GO" id="GO:0005524">
    <property type="term" value="F:ATP binding"/>
    <property type="evidence" value="ECO:0007669"/>
    <property type="project" value="UniProtKB-KW"/>
</dbReference>
<protein>
    <submittedName>
        <fullName evidence="4">ATP-binding protein</fullName>
    </submittedName>
</protein>
<evidence type="ECO:0000259" key="3">
    <source>
        <dbReference type="Pfam" id="PF13581"/>
    </source>
</evidence>
<dbReference type="EMBL" id="BAAARJ010000015">
    <property type="protein sequence ID" value="GAA2625419.1"/>
    <property type="molecule type" value="Genomic_DNA"/>
</dbReference>
<feature type="region of interest" description="Disordered" evidence="2">
    <location>
        <begin position="1"/>
        <end position="23"/>
    </location>
</feature>
<name>A0ABN3QFX3_9ACTN</name>
<dbReference type="Gene3D" id="3.30.565.10">
    <property type="entry name" value="Histidine kinase-like ATPase, C-terminal domain"/>
    <property type="match status" value="1"/>
</dbReference>
<dbReference type="SUPFAM" id="SSF55874">
    <property type="entry name" value="ATPase domain of HSP90 chaperone/DNA topoisomerase II/histidine kinase"/>
    <property type="match status" value="1"/>
</dbReference>
<dbReference type="InterPro" id="IPR050267">
    <property type="entry name" value="Anti-sigma-factor_SerPK"/>
</dbReference>
<evidence type="ECO:0000313" key="5">
    <source>
        <dbReference type="Proteomes" id="UP001501447"/>
    </source>
</evidence>
<dbReference type="PANTHER" id="PTHR35526">
    <property type="entry name" value="ANTI-SIGMA-F FACTOR RSBW-RELATED"/>
    <property type="match status" value="1"/>
</dbReference>
<keyword evidence="1" id="KW-0723">Serine/threonine-protein kinase</keyword>
<proteinExistence type="predicted"/>
<sequence>MSAAPAFRAPAAPSASTPAFAPRGPAAAQDWQFGFPARKRHIARARAVFTRWLEDRREPVVPLGVTESAVLLLSELAANAVVHADCPTSSGLVCRAALAPEAGWGAAGGGLLRIEVHDQAEHERVPRPRYGDSDEESGRGLCIVAALAREWGVRRSPLTRGNAVWATLSLPAGFDHGDLRHS</sequence>
<dbReference type="InterPro" id="IPR003594">
    <property type="entry name" value="HATPase_dom"/>
</dbReference>
<dbReference type="Proteomes" id="UP001501447">
    <property type="component" value="Unassembled WGS sequence"/>
</dbReference>
<dbReference type="Pfam" id="PF13581">
    <property type="entry name" value="HATPase_c_2"/>
    <property type="match status" value="1"/>
</dbReference>
<accession>A0ABN3QFX3</accession>
<gene>
    <name evidence="4" type="ORF">GCM10009863_45060</name>
</gene>
<evidence type="ECO:0000256" key="2">
    <source>
        <dbReference type="SAM" id="MobiDB-lite"/>
    </source>
</evidence>